<evidence type="ECO:0000313" key="2">
    <source>
        <dbReference type="Proteomes" id="UP000616885"/>
    </source>
</evidence>
<name>A0A8H7N0J2_BIOOC</name>
<organism evidence="1 2">
    <name type="scientific">Bionectria ochroleuca</name>
    <name type="common">Gliocladium roseum</name>
    <dbReference type="NCBI Taxonomy" id="29856"/>
    <lineage>
        <taxon>Eukaryota</taxon>
        <taxon>Fungi</taxon>
        <taxon>Dikarya</taxon>
        <taxon>Ascomycota</taxon>
        <taxon>Pezizomycotina</taxon>
        <taxon>Sordariomycetes</taxon>
        <taxon>Hypocreomycetidae</taxon>
        <taxon>Hypocreales</taxon>
        <taxon>Bionectriaceae</taxon>
        <taxon>Clonostachys</taxon>
    </lineage>
</organism>
<comment type="caution">
    <text evidence="1">The sequence shown here is derived from an EMBL/GenBank/DDBJ whole genome shotgun (WGS) entry which is preliminary data.</text>
</comment>
<evidence type="ECO:0000313" key="1">
    <source>
        <dbReference type="EMBL" id="KAF9743076.1"/>
    </source>
</evidence>
<protein>
    <submittedName>
        <fullName evidence="1">Uncharacterized protein</fullName>
    </submittedName>
</protein>
<gene>
    <name evidence="1" type="ORF">IM811_006732</name>
</gene>
<reference evidence="1" key="1">
    <citation type="submission" date="2020-10" db="EMBL/GenBank/DDBJ databases">
        <title>High-Quality Genome Resource of Clonostachys rosea strain S41 by Oxford Nanopore Long-Read Sequencing.</title>
        <authorList>
            <person name="Wang H."/>
        </authorList>
    </citation>
    <scope>NUCLEOTIDE SEQUENCE</scope>
    <source>
        <strain evidence="1">S41</strain>
    </source>
</reference>
<sequence>MNWPSLLQIAETEALALATLVLLTALRIAWRFPSESTRRIRVLVIPLAAPIATHVDENPAAVDAPDNSRAKATKHVFVFRQTRAKIGPRYRLRQGEGGQEGQQLKKREFHGRGDSIEWAGARFAHGAMRGAAALFVLDGPATCPTAPGEVRKRNIDHPSK</sequence>
<dbReference type="EMBL" id="JADCTT010000018">
    <property type="protein sequence ID" value="KAF9743076.1"/>
    <property type="molecule type" value="Genomic_DNA"/>
</dbReference>
<dbReference type="Proteomes" id="UP000616885">
    <property type="component" value="Unassembled WGS sequence"/>
</dbReference>
<dbReference type="AlphaFoldDB" id="A0A8H7N0J2"/>
<proteinExistence type="predicted"/>
<accession>A0A8H7N0J2</accession>